<protein>
    <submittedName>
        <fullName evidence="6">Uncharacterized protein</fullName>
    </submittedName>
</protein>
<evidence type="ECO:0000313" key="6">
    <source>
        <dbReference type="EMBL" id="GAU36756.1"/>
    </source>
</evidence>
<sequence>MHIEIDRTGRIPMLRFRDRESYEGNKTKEYDDIAMKLGTKPDQLAAVAYSRIQKELARDGRELGYKSNEVHNKSISKKLSNAGSATKTKKKTALLQFCIDLTARASLGLIDPAIG</sequence>
<gene>
    <name evidence="6" type="ORF">TSUD_318550</name>
</gene>
<keyword evidence="4" id="KW-1133">Transmembrane helix</keyword>
<dbReference type="AlphaFoldDB" id="A0A2Z6MY29"/>
<dbReference type="EMBL" id="DF973639">
    <property type="protein sequence ID" value="GAU36756.1"/>
    <property type="molecule type" value="Genomic_DNA"/>
</dbReference>
<dbReference type="Proteomes" id="UP000242715">
    <property type="component" value="Unassembled WGS sequence"/>
</dbReference>
<keyword evidence="5" id="KW-0472">Membrane</keyword>
<evidence type="ECO:0000256" key="1">
    <source>
        <dbReference type="ARBA" id="ARBA00004141"/>
    </source>
</evidence>
<evidence type="ECO:0000313" key="7">
    <source>
        <dbReference type="Proteomes" id="UP000242715"/>
    </source>
</evidence>
<organism evidence="6 7">
    <name type="scientific">Trifolium subterraneum</name>
    <name type="common">Subterranean clover</name>
    <dbReference type="NCBI Taxonomy" id="3900"/>
    <lineage>
        <taxon>Eukaryota</taxon>
        <taxon>Viridiplantae</taxon>
        <taxon>Streptophyta</taxon>
        <taxon>Embryophyta</taxon>
        <taxon>Tracheophyta</taxon>
        <taxon>Spermatophyta</taxon>
        <taxon>Magnoliopsida</taxon>
        <taxon>eudicotyledons</taxon>
        <taxon>Gunneridae</taxon>
        <taxon>Pentapetalae</taxon>
        <taxon>rosids</taxon>
        <taxon>fabids</taxon>
        <taxon>Fabales</taxon>
        <taxon>Fabaceae</taxon>
        <taxon>Papilionoideae</taxon>
        <taxon>50 kb inversion clade</taxon>
        <taxon>NPAAA clade</taxon>
        <taxon>Hologalegina</taxon>
        <taxon>IRL clade</taxon>
        <taxon>Trifolieae</taxon>
        <taxon>Trifolium</taxon>
    </lineage>
</organism>
<evidence type="ECO:0000256" key="3">
    <source>
        <dbReference type="ARBA" id="ARBA00022692"/>
    </source>
</evidence>
<keyword evidence="3" id="KW-0812">Transmembrane</keyword>
<keyword evidence="7" id="KW-1185">Reference proteome</keyword>
<dbReference type="Pfam" id="PF05602">
    <property type="entry name" value="CLPTM1"/>
    <property type="match status" value="1"/>
</dbReference>
<reference evidence="7" key="1">
    <citation type="journal article" date="2017" name="Front. Plant Sci.">
        <title>Climate Clever Clovers: New Paradigm to Reduce the Environmental Footprint of Ruminants by Breeding Low Methanogenic Forages Utilizing Haplotype Variation.</title>
        <authorList>
            <person name="Kaur P."/>
            <person name="Appels R."/>
            <person name="Bayer P.E."/>
            <person name="Keeble-Gagnere G."/>
            <person name="Wang J."/>
            <person name="Hirakawa H."/>
            <person name="Shirasawa K."/>
            <person name="Vercoe P."/>
            <person name="Stefanova K."/>
            <person name="Durmic Z."/>
            <person name="Nichols P."/>
            <person name="Revell C."/>
            <person name="Isobe S.N."/>
            <person name="Edwards D."/>
            <person name="Erskine W."/>
        </authorList>
    </citation>
    <scope>NUCLEOTIDE SEQUENCE [LARGE SCALE GENOMIC DNA]</scope>
    <source>
        <strain evidence="7">cv. Daliak</strain>
    </source>
</reference>
<dbReference type="InterPro" id="IPR008429">
    <property type="entry name" value="CLPTM1"/>
</dbReference>
<comment type="subcellular location">
    <subcellularLocation>
        <location evidence="1">Membrane</location>
        <topology evidence="1">Multi-pass membrane protein</topology>
    </subcellularLocation>
</comment>
<dbReference type="GO" id="GO:0016020">
    <property type="term" value="C:membrane"/>
    <property type="evidence" value="ECO:0007669"/>
    <property type="project" value="UniProtKB-SubCell"/>
</dbReference>
<evidence type="ECO:0000256" key="2">
    <source>
        <dbReference type="ARBA" id="ARBA00009310"/>
    </source>
</evidence>
<evidence type="ECO:0000256" key="4">
    <source>
        <dbReference type="ARBA" id="ARBA00022989"/>
    </source>
</evidence>
<accession>A0A2Z6MY29</accession>
<comment type="similarity">
    <text evidence="2">Belongs to the CLPTM1 family.</text>
</comment>
<dbReference type="OrthoDB" id="1737584at2759"/>
<name>A0A2Z6MY29_TRISU</name>
<proteinExistence type="inferred from homology"/>
<evidence type="ECO:0000256" key="5">
    <source>
        <dbReference type="ARBA" id="ARBA00023136"/>
    </source>
</evidence>